<name>A0ABT2HAM8_9MICO</name>
<dbReference type="PANTHER" id="PTHR34986:SF1">
    <property type="entry name" value="PROTEIN YIAL"/>
    <property type="match status" value="1"/>
</dbReference>
<protein>
    <submittedName>
        <fullName evidence="1">YhcH/YjgK/YiaL family protein</fullName>
    </submittedName>
</protein>
<gene>
    <name evidence="1" type="ORF">N1032_24990</name>
</gene>
<dbReference type="InterPro" id="IPR004375">
    <property type="entry name" value="NanQ/TabA/YiaL"/>
</dbReference>
<dbReference type="RefSeq" id="WP_259543256.1">
    <property type="nucleotide sequence ID" value="NZ_JANLCJ010000325.1"/>
</dbReference>
<reference evidence="1" key="1">
    <citation type="submission" date="2022-08" db="EMBL/GenBank/DDBJ databases">
        <authorList>
            <person name="Deng Y."/>
            <person name="Han X.-F."/>
            <person name="Zhang Y.-Q."/>
        </authorList>
    </citation>
    <scope>NUCLEOTIDE SEQUENCE</scope>
    <source>
        <strain evidence="1">CPCC 203386</strain>
    </source>
</reference>
<evidence type="ECO:0000313" key="1">
    <source>
        <dbReference type="EMBL" id="MCS5736987.1"/>
    </source>
</evidence>
<dbReference type="Proteomes" id="UP001165586">
    <property type="component" value="Unassembled WGS sequence"/>
</dbReference>
<dbReference type="Gene3D" id="2.60.120.370">
    <property type="entry name" value="YhcH/YjgK/YiaL"/>
    <property type="match status" value="1"/>
</dbReference>
<dbReference type="PANTHER" id="PTHR34986">
    <property type="entry name" value="EVOLVED BETA-GALACTOSIDASE SUBUNIT BETA"/>
    <property type="match status" value="1"/>
</dbReference>
<dbReference type="SUPFAM" id="SSF51197">
    <property type="entry name" value="Clavaminate synthase-like"/>
    <property type="match status" value="1"/>
</dbReference>
<evidence type="ECO:0000313" key="2">
    <source>
        <dbReference type="Proteomes" id="UP001165586"/>
    </source>
</evidence>
<proteinExistence type="predicted"/>
<dbReference type="Pfam" id="PF04074">
    <property type="entry name" value="DUF386"/>
    <property type="match status" value="1"/>
</dbReference>
<comment type="caution">
    <text evidence="1">The sequence shown here is derived from an EMBL/GenBank/DDBJ whole genome shotgun (WGS) entry which is preliminary data.</text>
</comment>
<dbReference type="EMBL" id="JANLCJ010000325">
    <property type="protein sequence ID" value="MCS5736987.1"/>
    <property type="molecule type" value="Genomic_DNA"/>
</dbReference>
<keyword evidence="2" id="KW-1185">Reference proteome</keyword>
<accession>A0ABT2HAM8</accession>
<sequence>MIFWDNKDFASDRGQLPYPVLAALNWIKETDFSKLEPGRYPIGKDDGAMFCLYQQYDTVDVHEKRSESHKEYIDLQYIISGEESIGFARAGNGEVVDEDLTPDSDMVWYSSVPNGVLYPLKTGEFMVLFPNDIHRPGLNTNGVSSVTKAMVKIHKNLF</sequence>
<dbReference type="InterPro" id="IPR037012">
    <property type="entry name" value="NanQ/TabA/YiaL_sf"/>
</dbReference>
<organism evidence="1 2">
    <name type="scientific">Herbiconiux daphne</name>
    <dbReference type="NCBI Taxonomy" id="2970914"/>
    <lineage>
        <taxon>Bacteria</taxon>
        <taxon>Bacillati</taxon>
        <taxon>Actinomycetota</taxon>
        <taxon>Actinomycetes</taxon>
        <taxon>Micrococcales</taxon>
        <taxon>Microbacteriaceae</taxon>
        <taxon>Herbiconiux</taxon>
    </lineage>
</organism>
<dbReference type="NCBIfam" id="TIGR00022">
    <property type="entry name" value="YhcH/YjgK/YiaL family protein"/>
    <property type="match status" value="1"/>
</dbReference>